<comment type="subcellular location">
    <subcellularLocation>
        <location evidence="1">Membrane</location>
        <topology evidence="1">Multi-pass membrane protein</topology>
    </subcellularLocation>
</comment>
<dbReference type="InterPro" id="IPR003593">
    <property type="entry name" value="AAA+_ATPase"/>
</dbReference>
<evidence type="ECO:0000256" key="6">
    <source>
        <dbReference type="ARBA" id="ARBA00022989"/>
    </source>
</evidence>
<dbReference type="GO" id="GO:0016887">
    <property type="term" value="F:ATP hydrolysis activity"/>
    <property type="evidence" value="ECO:0007669"/>
    <property type="project" value="InterPro"/>
</dbReference>
<dbReference type="Proteomes" id="UP000186601">
    <property type="component" value="Unassembled WGS sequence"/>
</dbReference>
<dbReference type="FunFam" id="3.40.50.300:FF:000838">
    <property type="entry name" value="ABC multidrug transporter (Eurofung)"/>
    <property type="match status" value="1"/>
</dbReference>
<organism evidence="9 10">
    <name type="scientific">Hermanssonia centrifuga</name>
    <dbReference type="NCBI Taxonomy" id="98765"/>
    <lineage>
        <taxon>Eukaryota</taxon>
        <taxon>Fungi</taxon>
        <taxon>Dikarya</taxon>
        <taxon>Basidiomycota</taxon>
        <taxon>Agaricomycotina</taxon>
        <taxon>Agaricomycetes</taxon>
        <taxon>Polyporales</taxon>
        <taxon>Meruliaceae</taxon>
        <taxon>Hermanssonia</taxon>
    </lineage>
</organism>
<keyword evidence="6" id="KW-1133">Transmembrane helix</keyword>
<dbReference type="SMART" id="SM00382">
    <property type="entry name" value="AAA"/>
    <property type="match status" value="1"/>
</dbReference>
<dbReference type="Pfam" id="PF00005">
    <property type="entry name" value="ABC_tran"/>
    <property type="match status" value="1"/>
</dbReference>
<evidence type="ECO:0000256" key="4">
    <source>
        <dbReference type="ARBA" id="ARBA00022741"/>
    </source>
</evidence>
<reference evidence="9 10" key="1">
    <citation type="submission" date="2018-02" db="EMBL/GenBank/DDBJ databases">
        <title>Genome sequence of the basidiomycete white-rot fungus Phlebia centrifuga.</title>
        <authorList>
            <person name="Granchi Z."/>
            <person name="Peng M."/>
            <person name="de Vries R.P."/>
            <person name="Hilden K."/>
            <person name="Makela M.R."/>
            <person name="Grigoriev I."/>
            <person name="Riley R."/>
        </authorList>
    </citation>
    <scope>NUCLEOTIDE SEQUENCE [LARGE SCALE GENOMIC DNA]</scope>
    <source>
        <strain evidence="9 10">FBCC195</strain>
    </source>
</reference>
<evidence type="ECO:0000313" key="10">
    <source>
        <dbReference type="Proteomes" id="UP000186601"/>
    </source>
</evidence>
<dbReference type="PROSITE" id="PS50893">
    <property type="entry name" value="ABC_TRANSPORTER_2"/>
    <property type="match status" value="1"/>
</dbReference>
<dbReference type="SUPFAM" id="SSF52540">
    <property type="entry name" value="P-loop containing nucleoside triphosphate hydrolases"/>
    <property type="match status" value="1"/>
</dbReference>
<dbReference type="GO" id="GO:0016020">
    <property type="term" value="C:membrane"/>
    <property type="evidence" value="ECO:0007669"/>
    <property type="project" value="UniProtKB-SubCell"/>
</dbReference>
<accession>A0A2R6NGF1</accession>
<dbReference type="PANTHER" id="PTHR24223:SF356">
    <property type="entry name" value="ATP-BINDING CASSETTE TRANSPORTER ABC4"/>
    <property type="match status" value="1"/>
</dbReference>
<dbReference type="InterPro" id="IPR050173">
    <property type="entry name" value="ABC_transporter_C-like"/>
</dbReference>
<dbReference type="PANTHER" id="PTHR24223">
    <property type="entry name" value="ATP-BINDING CASSETTE SUB-FAMILY C"/>
    <property type="match status" value="1"/>
</dbReference>
<evidence type="ECO:0000256" key="2">
    <source>
        <dbReference type="ARBA" id="ARBA00022448"/>
    </source>
</evidence>
<dbReference type="AlphaFoldDB" id="A0A2R6NGF1"/>
<dbReference type="OrthoDB" id="6500128at2759"/>
<feature type="domain" description="ABC transporter" evidence="8">
    <location>
        <begin position="59"/>
        <end position="296"/>
    </location>
</feature>
<dbReference type="InterPro" id="IPR003439">
    <property type="entry name" value="ABC_transporter-like_ATP-bd"/>
</dbReference>
<dbReference type="GO" id="GO:0005524">
    <property type="term" value="F:ATP binding"/>
    <property type="evidence" value="ECO:0007669"/>
    <property type="project" value="UniProtKB-KW"/>
</dbReference>
<dbReference type="GO" id="GO:0042626">
    <property type="term" value="F:ATPase-coupled transmembrane transporter activity"/>
    <property type="evidence" value="ECO:0007669"/>
    <property type="project" value="TreeGrafter"/>
</dbReference>
<evidence type="ECO:0000256" key="3">
    <source>
        <dbReference type="ARBA" id="ARBA00022692"/>
    </source>
</evidence>
<evidence type="ECO:0000256" key="5">
    <source>
        <dbReference type="ARBA" id="ARBA00022840"/>
    </source>
</evidence>
<evidence type="ECO:0000313" key="9">
    <source>
        <dbReference type="EMBL" id="PSR71460.1"/>
    </source>
</evidence>
<keyword evidence="5" id="KW-0067">ATP-binding</keyword>
<dbReference type="InterPro" id="IPR027417">
    <property type="entry name" value="P-loop_NTPase"/>
</dbReference>
<dbReference type="STRING" id="98765.A0A2R6NGF1"/>
<dbReference type="EMBL" id="MLYV02001285">
    <property type="protein sequence ID" value="PSR71460.1"/>
    <property type="molecule type" value="Genomic_DNA"/>
</dbReference>
<keyword evidence="10" id="KW-1185">Reference proteome</keyword>
<gene>
    <name evidence="9" type="ORF">PHLCEN_2v12727</name>
</gene>
<dbReference type="Gene3D" id="3.40.50.300">
    <property type="entry name" value="P-loop containing nucleotide triphosphate hydrolases"/>
    <property type="match status" value="1"/>
</dbReference>
<sequence>MTGAASFGDMIVWWVRIYNEFEVSGNSLERIQQYLVVEQEPTPKDGGAPPAYWPSSGELRVDNLSARYSPDGPKVLHNVSFHIKAGQRVGIVGRTGSGKSTLTLALLRCIYTEGAVWYDGMQTNTLNLDALRSNITIIPQVPELLSGTLRQNLDMFNQYDDATLNDALRAAGLFSLQRLQDENRLTLDSKIASAGGNLSVGQRQIIALARAIVRQSKLLILDEATSAIDYETDSIIQTSLRTELGSDVTVITVAHRLQTIMDSDKIMVLDAGRLIEFDSPKVLLQTENGLLRALVEESADKEALLAMAEGKV</sequence>
<keyword evidence="3" id="KW-0812">Transmembrane</keyword>
<protein>
    <recommendedName>
        <fullName evidence="8">ABC transporter domain-containing protein</fullName>
    </recommendedName>
</protein>
<dbReference type="CDD" id="cd03244">
    <property type="entry name" value="ABCC_MRP_domain2"/>
    <property type="match status" value="1"/>
</dbReference>
<proteinExistence type="predicted"/>
<evidence type="ECO:0000259" key="8">
    <source>
        <dbReference type="PROSITE" id="PS50893"/>
    </source>
</evidence>
<comment type="caution">
    <text evidence="9">The sequence shown here is derived from an EMBL/GenBank/DDBJ whole genome shotgun (WGS) entry which is preliminary data.</text>
</comment>
<evidence type="ECO:0000256" key="1">
    <source>
        <dbReference type="ARBA" id="ARBA00004141"/>
    </source>
</evidence>
<keyword evidence="7" id="KW-0472">Membrane</keyword>
<keyword evidence="2" id="KW-0813">Transport</keyword>
<keyword evidence="4" id="KW-0547">Nucleotide-binding</keyword>
<name>A0A2R6NGF1_9APHY</name>
<evidence type="ECO:0000256" key="7">
    <source>
        <dbReference type="ARBA" id="ARBA00023136"/>
    </source>
</evidence>